<dbReference type="AlphaFoldDB" id="A0A5C3QQR2"/>
<feature type="region of interest" description="Disordered" evidence="1">
    <location>
        <begin position="120"/>
        <end position="148"/>
    </location>
</feature>
<sequence>MLEFPSLLLHRPLQPFNGSASLEQLLLIDFFTYLKDLLDPANAPNEHTSTSLDLLKNLVITNVRFLTNHAAPQYEYVELSFCDLRLPDHAPSLEACSAASEQFSFVPSYTRLNTIVLDRTLPADREPAGKQESPSTQDRNRHSGSALTTSSLHASQILADASAFSRCASLPRSIFVDRNPYSSLETVQRLSQSPIPAPSDLRTLPSSMDSLSSLSRAYRAGDRMFVGRTGSESQTHIRRDITGGKDSWWFEEQAVPISPNSEPTLLKALILAKHVLGYLTGRDLTNGGPYQRYTGRLGTNVRFRTAGPTSAVQTGMNGTGSWT</sequence>
<dbReference type="Proteomes" id="UP000305067">
    <property type="component" value="Unassembled WGS sequence"/>
</dbReference>
<evidence type="ECO:0000256" key="1">
    <source>
        <dbReference type="SAM" id="MobiDB-lite"/>
    </source>
</evidence>
<evidence type="ECO:0000313" key="2">
    <source>
        <dbReference type="EMBL" id="TFL02871.1"/>
    </source>
</evidence>
<name>A0A5C3QQR2_9AGAR</name>
<proteinExistence type="predicted"/>
<organism evidence="2 3">
    <name type="scientific">Pterulicium gracile</name>
    <dbReference type="NCBI Taxonomy" id="1884261"/>
    <lineage>
        <taxon>Eukaryota</taxon>
        <taxon>Fungi</taxon>
        <taxon>Dikarya</taxon>
        <taxon>Basidiomycota</taxon>
        <taxon>Agaricomycotina</taxon>
        <taxon>Agaricomycetes</taxon>
        <taxon>Agaricomycetidae</taxon>
        <taxon>Agaricales</taxon>
        <taxon>Pleurotineae</taxon>
        <taxon>Pterulaceae</taxon>
        <taxon>Pterulicium</taxon>
    </lineage>
</organism>
<dbReference type="EMBL" id="ML178821">
    <property type="protein sequence ID" value="TFL02871.1"/>
    <property type="molecule type" value="Genomic_DNA"/>
</dbReference>
<accession>A0A5C3QQR2</accession>
<feature type="compositionally biased region" description="Polar residues" evidence="1">
    <location>
        <begin position="132"/>
        <end position="148"/>
    </location>
</feature>
<keyword evidence="3" id="KW-1185">Reference proteome</keyword>
<gene>
    <name evidence="2" type="ORF">BDV98DRAFT_581719</name>
</gene>
<evidence type="ECO:0000313" key="3">
    <source>
        <dbReference type="Proteomes" id="UP000305067"/>
    </source>
</evidence>
<reference evidence="2 3" key="1">
    <citation type="journal article" date="2019" name="Nat. Ecol. Evol.">
        <title>Megaphylogeny resolves global patterns of mushroom evolution.</title>
        <authorList>
            <person name="Varga T."/>
            <person name="Krizsan K."/>
            <person name="Foldi C."/>
            <person name="Dima B."/>
            <person name="Sanchez-Garcia M."/>
            <person name="Sanchez-Ramirez S."/>
            <person name="Szollosi G.J."/>
            <person name="Szarkandi J.G."/>
            <person name="Papp V."/>
            <person name="Albert L."/>
            <person name="Andreopoulos W."/>
            <person name="Angelini C."/>
            <person name="Antonin V."/>
            <person name="Barry K.W."/>
            <person name="Bougher N.L."/>
            <person name="Buchanan P."/>
            <person name="Buyck B."/>
            <person name="Bense V."/>
            <person name="Catcheside P."/>
            <person name="Chovatia M."/>
            <person name="Cooper J."/>
            <person name="Damon W."/>
            <person name="Desjardin D."/>
            <person name="Finy P."/>
            <person name="Geml J."/>
            <person name="Haridas S."/>
            <person name="Hughes K."/>
            <person name="Justo A."/>
            <person name="Karasinski D."/>
            <person name="Kautmanova I."/>
            <person name="Kiss B."/>
            <person name="Kocsube S."/>
            <person name="Kotiranta H."/>
            <person name="LaButti K.M."/>
            <person name="Lechner B.E."/>
            <person name="Liimatainen K."/>
            <person name="Lipzen A."/>
            <person name="Lukacs Z."/>
            <person name="Mihaltcheva S."/>
            <person name="Morgado L.N."/>
            <person name="Niskanen T."/>
            <person name="Noordeloos M.E."/>
            <person name="Ohm R.A."/>
            <person name="Ortiz-Santana B."/>
            <person name="Ovrebo C."/>
            <person name="Racz N."/>
            <person name="Riley R."/>
            <person name="Savchenko A."/>
            <person name="Shiryaev A."/>
            <person name="Soop K."/>
            <person name="Spirin V."/>
            <person name="Szebenyi C."/>
            <person name="Tomsovsky M."/>
            <person name="Tulloss R.E."/>
            <person name="Uehling J."/>
            <person name="Grigoriev I.V."/>
            <person name="Vagvolgyi C."/>
            <person name="Papp T."/>
            <person name="Martin F.M."/>
            <person name="Miettinen O."/>
            <person name="Hibbett D.S."/>
            <person name="Nagy L.G."/>
        </authorList>
    </citation>
    <scope>NUCLEOTIDE SEQUENCE [LARGE SCALE GENOMIC DNA]</scope>
    <source>
        <strain evidence="2 3">CBS 309.79</strain>
    </source>
</reference>
<protein>
    <submittedName>
        <fullName evidence="2">Uncharacterized protein</fullName>
    </submittedName>
</protein>